<name>A0A2I0JF74_PUNGR</name>
<protein>
    <submittedName>
        <fullName evidence="1">Uncharacterized protein</fullName>
    </submittedName>
</protein>
<organism evidence="1 2">
    <name type="scientific">Punica granatum</name>
    <name type="common">Pomegranate</name>
    <dbReference type="NCBI Taxonomy" id="22663"/>
    <lineage>
        <taxon>Eukaryota</taxon>
        <taxon>Viridiplantae</taxon>
        <taxon>Streptophyta</taxon>
        <taxon>Embryophyta</taxon>
        <taxon>Tracheophyta</taxon>
        <taxon>Spermatophyta</taxon>
        <taxon>Magnoliopsida</taxon>
        <taxon>eudicotyledons</taxon>
        <taxon>Gunneridae</taxon>
        <taxon>Pentapetalae</taxon>
        <taxon>rosids</taxon>
        <taxon>malvids</taxon>
        <taxon>Myrtales</taxon>
        <taxon>Lythraceae</taxon>
        <taxon>Punica</taxon>
    </lineage>
</organism>
<dbReference type="PANTHER" id="PTHR21373">
    <property type="entry name" value="GLUCOSE REPRESSIBLE PROTEIN MAK10"/>
    <property type="match status" value="1"/>
</dbReference>
<dbReference type="GO" id="GO:0031417">
    <property type="term" value="C:NatC complex"/>
    <property type="evidence" value="ECO:0007669"/>
    <property type="project" value="InterPro"/>
</dbReference>
<evidence type="ECO:0000313" key="1">
    <source>
        <dbReference type="EMBL" id="PKI54316.1"/>
    </source>
</evidence>
<comment type="caution">
    <text evidence="1">The sequence shown here is derived from an EMBL/GenBank/DDBJ whole genome shotgun (WGS) entry which is preliminary data.</text>
</comment>
<sequence length="53" mass="5440">MAAAEASILSGSGDNSVWTDVSPLLQAACNGLQDGELIHGDNFNLYAAMSALE</sequence>
<dbReference type="Proteomes" id="UP000233551">
    <property type="component" value="Unassembled WGS sequence"/>
</dbReference>
<dbReference type="EMBL" id="PGOL01001788">
    <property type="protein sequence ID" value="PKI54316.1"/>
    <property type="molecule type" value="Genomic_DNA"/>
</dbReference>
<dbReference type="AlphaFoldDB" id="A0A2I0JF74"/>
<reference evidence="1 2" key="1">
    <citation type="submission" date="2017-11" db="EMBL/GenBank/DDBJ databases">
        <title>De-novo sequencing of pomegranate (Punica granatum L.) genome.</title>
        <authorList>
            <person name="Akparov Z."/>
            <person name="Amiraslanov A."/>
            <person name="Hajiyeva S."/>
            <person name="Abbasov M."/>
            <person name="Kaur K."/>
            <person name="Hamwieh A."/>
            <person name="Solovyev V."/>
            <person name="Salamov A."/>
            <person name="Braich B."/>
            <person name="Kosarev P."/>
            <person name="Mahmoud A."/>
            <person name="Hajiyev E."/>
            <person name="Babayeva S."/>
            <person name="Izzatullayeva V."/>
            <person name="Mammadov A."/>
            <person name="Mammadov A."/>
            <person name="Sharifova S."/>
            <person name="Ojaghi J."/>
            <person name="Eynullazada K."/>
            <person name="Bayramov B."/>
            <person name="Abdulazimova A."/>
            <person name="Shahmuradov I."/>
        </authorList>
    </citation>
    <scope>NUCLEOTIDE SEQUENCE [LARGE SCALE GENOMIC DNA]</scope>
    <source>
        <strain evidence="2">cv. AG2017</strain>
        <tissue evidence="1">Leaf</tissue>
    </source>
</reference>
<dbReference type="STRING" id="22663.A0A2I0JF74"/>
<gene>
    <name evidence="1" type="ORF">CRG98_025284</name>
</gene>
<accession>A0A2I0JF74</accession>
<dbReference type="PANTHER" id="PTHR21373:SF0">
    <property type="entry name" value="N-ALPHA-ACETYLTRANSFERASE 35, NATC AUXILIARY SUBUNIT"/>
    <property type="match status" value="1"/>
</dbReference>
<evidence type="ECO:0000313" key="2">
    <source>
        <dbReference type="Proteomes" id="UP000233551"/>
    </source>
</evidence>
<keyword evidence="2" id="KW-1185">Reference proteome</keyword>
<proteinExistence type="predicted"/>
<feature type="non-terminal residue" evidence="1">
    <location>
        <position position="53"/>
    </location>
</feature>
<dbReference type="InterPro" id="IPR007244">
    <property type="entry name" value="Naa35_N"/>
</dbReference>